<sequence length="58" mass="6575">MAKKDILLAIEKKREELIRIVRVSGLNSPPAIKHSQELDHLLNVYNEFPAQTTETTSS</sequence>
<dbReference type="SUPFAM" id="SSF140500">
    <property type="entry name" value="BAS1536-like"/>
    <property type="match status" value="1"/>
</dbReference>
<proteinExistence type="predicted"/>
<dbReference type="GO" id="GO:0046983">
    <property type="term" value="F:protein dimerization activity"/>
    <property type="evidence" value="ECO:0007669"/>
    <property type="project" value="InterPro"/>
</dbReference>
<organism evidence="1 2">
    <name type="scientific">Priestia megaterium (strain ATCC 14581 / DSM 32 / CCUG 1817 / JCM 2506 / NBRC 15308 / NCIMB 9376 / NCTC 10342 / NRRL B-14308 / VKM B-512 / Ford 19)</name>
    <name type="common">Bacillus megaterium</name>
    <dbReference type="NCBI Taxonomy" id="1348623"/>
    <lineage>
        <taxon>Bacteria</taxon>
        <taxon>Bacillati</taxon>
        <taxon>Bacillota</taxon>
        <taxon>Bacilli</taxon>
        <taxon>Bacillales</taxon>
        <taxon>Bacillaceae</taxon>
        <taxon>Priestia</taxon>
    </lineage>
</organism>
<evidence type="ECO:0000313" key="2">
    <source>
        <dbReference type="Proteomes" id="UP000031829"/>
    </source>
</evidence>
<dbReference type="KEGG" id="bmeg:BG04_1002"/>
<accession>A0A0B6AYR9</accession>
<protein>
    <submittedName>
        <fullName evidence="1">Spo0E like sporulation regulatory family protein</fullName>
    </submittedName>
</protein>
<dbReference type="HOGENOM" id="CLU_189149_4_1_9"/>
<dbReference type="InterPro" id="IPR018540">
    <property type="entry name" value="Spo0E-like"/>
</dbReference>
<dbReference type="AlphaFoldDB" id="A0A0B6AYR9"/>
<dbReference type="RefSeq" id="WP_013084718.1">
    <property type="nucleotide sequence ID" value="NZ_BCVB01000001.1"/>
</dbReference>
<evidence type="ECO:0000313" key="1">
    <source>
        <dbReference type="EMBL" id="AJI25064.1"/>
    </source>
</evidence>
<dbReference type="InterPro" id="IPR037208">
    <property type="entry name" value="Spo0E-like_sf"/>
</dbReference>
<dbReference type="EMBL" id="CP009920">
    <property type="protein sequence ID" value="AJI25064.1"/>
    <property type="molecule type" value="Genomic_DNA"/>
</dbReference>
<dbReference type="Gene3D" id="4.10.280.10">
    <property type="entry name" value="Helix-loop-helix DNA-binding domain"/>
    <property type="match status" value="1"/>
</dbReference>
<name>A0A0B6AYR9_PRIM2</name>
<dbReference type="InterPro" id="IPR036638">
    <property type="entry name" value="HLH_DNA-bd_sf"/>
</dbReference>
<reference evidence="1 2" key="1">
    <citation type="journal article" date="2015" name="Genome Announc.">
        <title>Complete genome sequences for 35 biothreat assay-relevant bacillus species.</title>
        <authorList>
            <person name="Johnson S.L."/>
            <person name="Daligault H.E."/>
            <person name="Davenport K.W."/>
            <person name="Jaissle J."/>
            <person name="Frey K.G."/>
            <person name="Ladner J.T."/>
            <person name="Broomall S.M."/>
            <person name="Bishop-Lilly K.A."/>
            <person name="Bruce D.C."/>
            <person name="Gibbons H.S."/>
            <person name="Coyne S.R."/>
            <person name="Lo C.C."/>
            <person name="Meincke L."/>
            <person name="Munk A.C."/>
            <person name="Koroleva G.I."/>
            <person name="Rosenzweig C.N."/>
            <person name="Palacios G.F."/>
            <person name="Redden C.L."/>
            <person name="Minogue T.D."/>
            <person name="Chain P.S."/>
        </authorList>
    </citation>
    <scope>NUCLEOTIDE SEQUENCE [LARGE SCALE GENOMIC DNA]</scope>
    <source>
        <strain evidence="2">ATCC 14581 / DSM 32 / JCM 2506 / NBRC 15308 / NCIMB 9376 / NCTC 10342 / NRRL B-14308 / VKM B-512</strain>
    </source>
</reference>
<dbReference type="GO" id="GO:0043937">
    <property type="term" value="P:regulation of sporulation"/>
    <property type="evidence" value="ECO:0007669"/>
    <property type="project" value="InterPro"/>
</dbReference>
<dbReference type="GeneID" id="93644478"/>
<dbReference type="Proteomes" id="UP000031829">
    <property type="component" value="Chromosome"/>
</dbReference>
<gene>
    <name evidence="1" type="ORF">BG04_1002</name>
</gene>
<dbReference type="PATRIC" id="fig|592022.4.peg.4063"/>
<dbReference type="Pfam" id="PF09388">
    <property type="entry name" value="SpoOE-like"/>
    <property type="match status" value="1"/>
</dbReference>